<dbReference type="InterPro" id="IPR000477">
    <property type="entry name" value="RT_dom"/>
</dbReference>
<evidence type="ECO:0000313" key="3">
    <source>
        <dbReference type="Proteomes" id="UP000249218"/>
    </source>
</evidence>
<protein>
    <recommendedName>
        <fullName evidence="1">Reverse transcriptase domain-containing protein</fullName>
    </recommendedName>
</protein>
<gene>
    <name evidence="2" type="primary">HaOG203685</name>
    <name evidence="2" type="ORF">B5X24_HaOG203685</name>
</gene>
<accession>A0A2W1BS25</accession>
<dbReference type="PANTHER" id="PTHR47027:SF8">
    <property type="entry name" value="RIBONUCLEASE H"/>
    <property type="match status" value="1"/>
</dbReference>
<dbReference type="InterPro" id="IPR043502">
    <property type="entry name" value="DNA/RNA_pol_sf"/>
</dbReference>
<proteinExistence type="predicted"/>
<name>A0A2W1BS25_HELAM</name>
<evidence type="ECO:0000313" key="2">
    <source>
        <dbReference type="EMBL" id="PZC77131.1"/>
    </source>
</evidence>
<organism evidence="2 3">
    <name type="scientific">Helicoverpa armigera</name>
    <name type="common">Cotton bollworm</name>
    <name type="synonym">Heliothis armigera</name>
    <dbReference type="NCBI Taxonomy" id="29058"/>
    <lineage>
        <taxon>Eukaryota</taxon>
        <taxon>Metazoa</taxon>
        <taxon>Ecdysozoa</taxon>
        <taxon>Arthropoda</taxon>
        <taxon>Hexapoda</taxon>
        <taxon>Insecta</taxon>
        <taxon>Pterygota</taxon>
        <taxon>Neoptera</taxon>
        <taxon>Endopterygota</taxon>
        <taxon>Lepidoptera</taxon>
        <taxon>Glossata</taxon>
        <taxon>Ditrysia</taxon>
        <taxon>Noctuoidea</taxon>
        <taxon>Noctuidae</taxon>
        <taxon>Heliothinae</taxon>
        <taxon>Helicoverpa</taxon>
    </lineage>
</organism>
<dbReference type="EMBL" id="KZ149936">
    <property type="protein sequence ID" value="PZC77131.1"/>
    <property type="molecule type" value="Genomic_DNA"/>
</dbReference>
<evidence type="ECO:0000259" key="1">
    <source>
        <dbReference type="Pfam" id="PF00078"/>
    </source>
</evidence>
<dbReference type="AlphaFoldDB" id="A0A2W1BS25"/>
<dbReference type="Pfam" id="PF00078">
    <property type="entry name" value="RVT_1"/>
    <property type="match status" value="1"/>
</dbReference>
<dbReference type="Proteomes" id="UP000249218">
    <property type="component" value="Unassembled WGS sequence"/>
</dbReference>
<dbReference type="PANTHER" id="PTHR47027">
    <property type="entry name" value="REVERSE TRANSCRIPTASE DOMAIN-CONTAINING PROTEIN"/>
    <property type="match status" value="1"/>
</dbReference>
<sequence>MGVPKHLIHLLRRLYEDGTASVRADDIQSDLFHPSAGVRQGCIISPLLFNVYTELIMRIALEDWADGVSIGGLKISNLRYADDTTLFATSTQHMEELLGKMAQSYKDPTSTDTRIPHIPVCRRNVDPSGGREEEDRRPRDVVLEKNARSIVD</sequence>
<reference evidence="2 3" key="1">
    <citation type="journal article" date="2017" name="BMC Biol.">
        <title>Genomic innovations, transcriptional plasticity and gene loss underlying the evolution and divergence of two highly polyphagous and invasive Helicoverpa pest species.</title>
        <authorList>
            <person name="Pearce S.L."/>
            <person name="Clarke D.F."/>
            <person name="East P.D."/>
            <person name="Elfekih S."/>
            <person name="Gordon K.H."/>
            <person name="Jermiin L.S."/>
            <person name="McGaughran A."/>
            <person name="Oakeshott J.G."/>
            <person name="Papanikolaou A."/>
            <person name="Perera O.P."/>
            <person name="Rane R.V."/>
            <person name="Richards S."/>
            <person name="Tay W.T."/>
            <person name="Walsh T.K."/>
            <person name="Anderson A."/>
            <person name="Anderson C.J."/>
            <person name="Asgari S."/>
            <person name="Board P.G."/>
            <person name="Bretschneider A."/>
            <person name="Campbell P.M."/>
            <person name="Chertemps T."/>
            <person name="Christeller J.T."/>
            <person name="Coppin C.W."/>
            <person name="Downes S.J."/>
            <person name="Duan G."/>
            <person name="Farnsworth C.A."/>
            <person name="Good R.T."/>
            <person name="Han L.B."/>
            <person name="Han Y.C."/>
            <person name="Hatje K."/>
            <person name="Horne I."/>
            <person name="Huang Y.P."/>
            <person name="Hughes D.S."/>
            <person name="Jacquin-Joly E."/>
            <person name="James W."/>
            <person name="Jhangiani S."/>
            <person name="Kollmar M."/>
            <person name="Kuwar S.S."/>
            <person name="Li S."/>
            <person name="Liu N.Y."/>
            <person name="Maibeche M.T."/>
            <person name="Miller J.R."/>
            <person name="Montagne N."/>
            <person name="Perry T."/>
            <person name="Qu J."/>
            <person name="Song S.V."/>
            <person name="Sutton G.G."/>
            <person name="Vogel H."/>
            <person name="Walenz B.P."/>
            <person name="Xu W."/>
            <person name="Zhang H.J."/>
            <person name="Zou Z."/>
            <person name="Batterham P."/>
            <person name="Edwards O.R."/>
            <person name="Feyereisen R."/>
            <person name="Gibbs R.A."/>
            <person name="Heckel D.G."/>
            <person name="McGrath A."/>
            <person name="Robin C."/>
            <person name="Scherer S.E."/>
            <person name="Worley K.C."/>
            <person name="Wu Y.D."/>
        </authorList>
    </citation>
    <scope>NUCLEOTIDE SEQUENCE [LARGE SCALE GENOMIC DNA]</scope>
    <source>
        <strain evidence="2">Harm_GR_Male_#8</strain>
        <tissue evidence="2">Whole organism</tissue>
    </source>
</reference>
<keyword evidence="3" id="KW-1185">Reference proteome</keyword>
<feature type="domain" description="Reverse transcriptase" evidence="1">
    <location>
        <begin position="10"/>
        <end position="105"/>
    </location>
</feature>
<dbReference type="SUPFAM" id="SSF56672">
    <property type="entry name" value="DNA/RNA polymerases"/>
    <property type="match status" value="1"/>
</dbReference>
<dbReference type="GO" id="GO:0071897">
    <property type="term" value="P:DNA biosynthetic process"/>
    <property type="evidence" value="ECO:0007669"/>
    <property type="project" value="UniProtKB-ARBA"/>
</dbReference>